<evidence type="ECO:0000313" key="2">
    <source>
        <dbReference type="EMBL" id="MFB9469136.1"/>
    </source>
</evidence>
<dbReference type="InterPro" id="IPR000073">
    <property type="entry name" value="AB_hydrolase_1"/>
</dbReference>
<dbReference type="SUPFAM" id="SSF53474">
    <property type="entry name" value="alpha/beta-Hydrolases"/>
    <property type="match status" value="1"/>
</dbReference>
<dbReference type="RefSeq" id="WP_345385483.1">
    <property type="nucleotide sequence ID" value="NZ_BAAAXS010000001.1"/>
</dbReference>
<gene>
    <name evidence="2" type="ORF">ACFFR3_06435</name>
</gene>
<feature type="domain" description="AB hydrolase-1" evidence="1">
    <location>
        <begin position="26"/>
        <end position="254"/>
    </location>
</feature>
<keyword evidence="2" id="KW-0378">Hydrolase</keyword>
<reference evidence="2 3" key="1">
    <citation type="submission" date="2024-09" db="EMBL/GenBank/DDBJ databases">
        <authorList>
            <person name="Sun Q."/>
            <person name="Mori K."/>
        </authorList>
    </citation>
    <scope>NUCLEOTIDE SEQUENCE [LARGE SCALE GENOMIC DNA]</scope>
    <source>
        <strain evidence="2 3">JCM 3324</strain>
    </source>
</reference>
<keyword evidence="3" id="KW-1185">Reference proteome</keyword>
<dbReference type="Proteomes" id="UP001589568">
    <property type="component" value="Unassembled WGS sequence"/>
</dbReference>
<comment type="caution">
    <text evidence="2">The sequence shown here is derived from an EMBL/GenBank/DDBJ whole genome shotgun (WGS) entry which is preliminary data.</text>
</comment>
<dbReference type="PANTHER" id="PTHR43194">
    <property type="entry name" value="HYDROLASE ALPHA/BETA FOLD FAMILY"/>
    <property type="match status" value="1"/>
</dbReference>
<evidence type="ECO:0000313" key="3">
    <source>
        <dbReference type="Proteomes" id="UP001589568"/>
    </source>
</evidence>
<dbReference type="Pfam" id="PF12697">
    <property type="entry name" value="Abhydrolase_6"/>
    <property type="match status" value="1"/>
</dbReference>
<dbReference type="GO" id="GO:0016787">
    <property type="term" value="F:hydrolase activity"/>
    <property type="evidence" value="ECO:0007669"/>
    <property type="project" value="UniProtKB-KW"/>
</dbReference>
<sequence>MTTTGAVTSDDGATIGYHQVGRGPGLVILHGAMQTGRSQLDLAQALSADFTCYLPDRRGRGSSGPAGTAYGLEREVADLSALIEATGARHVAGVSSGAIITLRTLPVRPDLHGAVVFEPPLLPDGAALDVHLSRLDQELTAGNVPAALVTGMKAAELGPPVFNLVPRKLLELLTRRMLKGPGATFAELAPTLRQDLQLAREAAGDLERYRAVRQEVLLLGGTRTRPYLRAALAGLEEVLPHATKVLMEGLDHSATSNTADRGRPGRAAEEIRRFLKDR</sequence>
<dbReference type="Gene3D" id="3.40.50.1820">
    <property type="entry name" value="alpha/beta hydrolase"/>
    <property type="match status" value="1"/>
</dbReference>
<dbReference type="InterPro" id="IPR050228">
    <property type="entry name" value="Carboxylesterase_BioH"/>
</dbReference>
<dbReference type="EMBL" id="JBHMCF010000004">
    <property type="protein sequence ID" value="MFB9469136.1"/>
    <property type="molecule type" value="Genomic_DNA"/>
</dbReference>
<name>A0ABV5NFT0_9ACTN</name>
<protein>
    <submittedName>
        <fullName evidence="2">Alpha/beta fold hydrolase</fullName>
    </submittedName>
</protein>
<dbReference type="InterPro" id="IPR029058">
    <property type="entry name" value="AB_hydrolase_fold"/>
</dbReference>
<accession>A0ABV5NFT0</accession>
<proteinExistence type="predicted"/>
<organism evidence="2 3">
    <name type="scientific">Nonomuraea salmonea</name>
    <dbReference type="NCBI Taxonomy" id="46181"/>
    <lineage>
        <taxon>Bacteria</taxon>
        <taxon>Bacillati</taxon>
        <taxon>Actinomycetota</taxon>
        <taxon>Actinomycetes</taxon>
        <taxon>Streptosporangiales</taxon>
        <taxon>Streptosporangiaceae</taxon>
        <taxon>Nonomuraea</taxon>
    </lineage>
</organism>
<evidence type="ECO:0000259" key="1">
    <source>
        <dbReference type="Pfam" id="PF12697"/>
    </source>
</evidence>
<dbReference type="PANTHER" id="PTHR43194:SF5">
    <property type="entry name" value="PIMELOYL-[ACYL-CARRIER PROTEIN] METHYL ESTER ESTERASE"/>
    <property type="match status" value="1"/>
</dbReference>